<dbReference type="EMBL" id="CAUYUJ010015041">
    <property type="protein sequence ID" value="CAK0849198.1"/>
    <property type="molecule type" value="Genomic_DNA"/>
</dbReference>
<keyword evidence="3" id="KW-1185">Reference proteome</keyword>
<sequence>MGGAGRSLVLLGLGRAWGMMVQSPMGEPRAHAALPIRANSSAKRGAAEDRVGAATELPLPRIDIFIECTKNTLTARRSFHVFFSNFDEKINFGVQWRLMLRITLLASRLPLVSWVSMTLSWKE</sequence>
<keyword evidence="1" id="KW-0732">Signal</keyword>
<comment type="caution">
    <text evidence="2">The sequence shown here is derived from an EMBL/GenBank/DDBJ whole genome shotgun (WGS) entry which is preliminary data.</text>
</comment>
<feature type="chain" id="PRO_5045864744" evidence="1">
    <location>
        <begin position="19"/>
        <end position="123"/>
    </location>
</feature>
<evidence type="ECO:0000256" key="1">
    <source>
        <dbReference type="SAM" id="SignalP"/>
    </source>
</evidence>
<evidence type="ECO:0000313" key="3">
    <source>
        <dbReference type="Proteomes" id="UP001189429"/>
    </source>
</evidence>
<protein>
    <submittedName>
        <fullName evidence="2">Uncharacterized protein</fullName>
    </submittedName>
</protein>
<reference evidence="2" key="1">
    <citation type="submission" date="2023-10" db="EMBL/GenBank/DDBJ databases">
        <authorList>
            <person name="Chen Y."/>
            <person name="Shah S."/>
            <person name="Dougan E. K."/>
            <person name="Thang M."/>
            <person name="Chan C."/>
        </authorList>
    </citation>
    <scope>NUCLEOTIDE SEQUENCE [LARGE SCALE GENOMIC DNA]</scope>
</reference>
<feature type="signal peptide" evidence="1">
    <location>
        <begin position="1"/>
        <end position="18"/>
    </location>
</feature>
<accession>A0ABN9TVC9</accession>
<evidence type="ECO:0000313" key="2">
    <source>
        <dbReference type="EMBL" id="CAK0849198.1"/>
    </source>
</evidence>
<organism evidence="2 3">
    <name type="scientific">Prorocentrum cordatum</name>
    <dbReference type="NCBI Taxonomy" id="2364126"/>
    <lineage>
        <taxon>Eukaryota</taxon>
        <taxon>Sar</taxon>
        <taxon>Alveolata</taxon>
        <taxon>Dinophyceae</taxon>
        <taxon>Prorocentrales</taxon>
        <taxon>Prorocentraceae</taxon>
        <taxon>Prorocentrum</taxon>
    </lineage>
</organism>
<name>A0ABN9TVC9_9DINO</name>
<proteinExistence type="predicted"/>
<gene>
    <name evidence="2" type="ORF">PCOR1329_LOCUS41947</name>
</gene>
<dbReference type="Proteomes" id="UP001189429">
    <property type="component" value="Unassembled WGS sequence"/>
</dbReference>